<comment type="caution">
    <text evidence="9">The sequence shown here is derived from an EMBL/GenBank/DDBJ whole genome shotgun (WGS) entry which is preliminary data.</text>
</comment>
<evidence type="ECO:0000256" key="2">
    <source>
        <dbReference type="ARBA" id="ARBA00001936"/>
    </source>
</evidence>
<dbReference type="GO" id="GO:0005737">
    <property type="term" value="C:cytoplasm"/>
    <property type="evidence" value="ECO:0007669"/>
    <property type="project" value="TreeGrafter"/>
</dbReference>
<dbReference type="Proteomes" id="UP000297407">
    <property type="component" value="Unassembled WGS sequence"/>
</dbReference>
<dbReference type="OrthoDB" id="9796032at2"/>
<dbReference type="PANTHER" id="PTHR11845:SF13">
    <property type="entry name" value="5'-DEOXYNUCLEOTIDASE HDDC2"/>
    <property type="match status" value="1"/>
</dbReference>
<dbReference type="SUPFAM" id="SSF109604">
    <property type="entry name" value="HD-domain/PDEase-like"/>
    <property type="match status" value="1"/>
</dbReference>
<evidence type="ECO:0000256" key="4">
    <source>
        <dbReference type="ARBA" id="ARBA00011738"/>
    </source>
</evidence>
<dbReference type="Gene3D" id="1.10.3210.10">
    <property type="entry name" value="Hypothetical protein af1432"/>
    <property type="match status" value="1"/>
</dbReference>
<comment type="cofactor">
    <cofactor evidence="2">
        <name>Mn(2+)</name>
        <dbReference type="ChEBI" id="CHEBI:29035"/>
    </cofactor>
</comment>
<evidence type="ECO:0000256" key="5">
    <source>
        <dbReference type="ARBA" id="ARBA00012964"/>
    </source>
</evidence>
<comment type="subunit">
    <text evidence="4">Homodimer.</text>
</comment>
<sequence length="194" mass="22172">MEDLKKQIAFITEIDKLKYILRKTKLINSDRQENDAEHSWHLAMMTIVLAGHSNEPIDVLKVLKMVLIHDIVEIDSGDIFLYDTSKNHTNTEEETKAAQRIFGILPTEQAQELIAVWEEFELGQSAEAKFAKTMDRLEPLLQNASNNGGTWKEFDVPYQTVHDKKKVMALGSSEIWKYAEGILNDSVEKGILKK</sequence>
<dbReference type="AlphaFoldDB" id="A0A4Z0LA69"/>
<evidence type="ECO:0000256" key="7">
    <source>
        <dbReference type="ARBA" id="ARBA00022801"/>
    </source>
</evidence>
<dbReference type="InterPro" id="IPR003607">
    <property type="entry name" value="HD/PDEase_dom"/>
</dbReference>
<evidence type="ECO:0000256" key="6">
    <source>
        <dbReference type="ARBA" id="ARBA00022723"/>
    </source>
</evidence>
<gene>
    <name evidence="9" type="ORF">E4635_08020</name>
</gene>
<name>A0A4Z0LA69_9FLAO</name>
<dbReference type="PANTHER" id="PTHR11845">
    <property type="entry name" value="5'-DEOXYNUCLEOTIDASE HDDC2"/>
    <property type="match status" value="1"/>
</dbReference>
<organism evidence="9 10">
    <name type="scientific">Flavobacterium humi</name>
    <dbReference type="NCBI Taxonomy" id="2562683"/>
    <lineage>
        <taxon>Bacteria</taxon>
        <taxon>Pseudomonadati</taxon>
        <taxon>Bacteroidota</taxon>
        <taxon>Flavobacteriia</taxon>
        <taxon>Flavobacteriales</taxon>
        <taxon>Flavobacteriaceae</taxon>
        <taxon>Flavobacterium</taxon>
    </lineage>
</organism>
<dbReference type="EMBL" id="SRLH01000004">
    <property type="protein sequence ID" value="TGD57948.1"/>
    <property type="molecule type" value="Genomic_DNA"/>
</dbReference>
<dbReference type="GO" id="GO:0002953">
    <property type="term" value="F:5'-deoxynucleotidase activity"/>
    <property type="evidence" value="ECO:0007669"/>
    <property type="project" value="UniProtKB-EC"/>
</dbReference>
<comment type="cofactor">
    <cofactor evidence="3">
        <name>Co(2+)</name>
        <dbReference type="ChEBI" id="CHEBI:48828"/>
    </cofactor>
</comment>
<evidence type="ECO:0000313" key="9">
    <source>
        <dbReference type="EMBL" id="TGD57948.1"/>
    </source>
</evidence>
<dbReference type="GO" id="GO:0046872">
    <property type="term" value="F:metal ion binding"/>
    <property type="evidence" value="ECO:0007669"/>
    <property type="project" value="UniProtKB-KW"/>
</dbReference>
<evidence type="ECO:0000259" key="8">
    <source>
        <dbReference type="SMART" id="SM00471"/>
    </source>
</evidence>
<dbReference type="EC" id="3.1.3.89" evidence="5"/>
<dbReference type="SMART" id="SM00471">
    <property type="entry name" value="HDc"/>
    <property type="match status" value="1"/>
</dbReference>
<accession>A0A4Z0LA69</accession>
<keyword evidence="10" id="KW-1185">Reference proteome</keyword>
<evidence type="ECO:0000256" key="1">
    <source>
        <dbReference type="ARBA" id="ARBA00001638"/>
    </source>
</evidence>
<comment type="catalytic activity">
    <reaction evidence="1">
        <text>a 2'-deoxyribonucleoside 5'-phosphate + H2O = a 2'-deoxyribonucleoside + phosphate</text>
        <dbReference type="Rhea" id="RHEA:36167"/>
        <dbReference type="ChEBI" id="CHEBI:15377"/>
        <dbReference type="ChEBI" id="CHEBI:18274"/>
        <dbReference type="ChEBI" id="CHEBI:43474"/>
        <dbReference type="ChEBI" id="CHEBI:65317"/>
        <dbReference type="EC" id="3.1.3.89"/>
    </reaction>
</comment>
<dbReference type="RefSeq" id="WP_135526120.1">
    <property type="nucleotide sequence ID" value="NZ_SRLH01000004.1"/>
</dbReference>
<dbReference type="InterPro" id="IPR039356">
    <property type="entry name" value="YfbR/HDDC2"/>
</dbReference>
<reference evidence="9 10" key="1">
    <citation type="submission" date="2019-04" db="EMBL/GenBank/DDBJ databases">
        <title>Flavobacterium sp. strain DS2-A Genome sequencing and assembly.</title>
        <authorList>
            <person name="Kim I."/>
        </authorList>
    </citation>
    <scope>NUCLEOTIDE SEQUENCE [LARGE SCALE GENOMIC DNA]</scope>
    <source>
        <strain evidence="9 10">DS2-A</strain>
    </source>
</reference>
<dbReference type="Pfam" id="PF13023">
    <property type="entry name" value="HD_3"/>
    <property type="match status" value="1"/>
</dbReference>
<protein>
    <recommendedName>
        <fullName evidence="5">5'-deoxynucleotidase</fullName>
        <ecNumber evidence="5">3.1.3.89</ecNumber>
    </recommendedName>
</protein>
<keyword evidence="6" id="KW-0479">Metal-binding</keyword>
<keyword evidence="7" id="KW-0378">Hydrolase</keyword>
<proteinExistence type="predicted"/>
<evidence type="ECO:0000256" key="3">
    <source>
        <dbReference type="ARBA" id="ARBA00001941"/>
    </source>
</evidence>
<evidence type="ECO:0000313" key="10">
    <source>
        <dbReference type="Proteomes" id="UP000297407"/>
    </source>
</evidence>
<feature type="domain" description="HD/PDEase" evidence="8">
    <location>
        <begin position="31"/>
        <end position="149"/>
    </location>
</feature>
<dbReference type="InterPro" id="IPR006674">
    <property type="entry name" value="HD_domain"/>
</dbReference>